<name>A0A9N9WRN2_9DIPT</name>
<dbReference type="OrthoDB" id="5980806at2759"/>
<dbReference type="InterPro" id="IPR011990">
    <property type="entry name" value="TPR-like_helical_dom_sf"/>
</dbReference>
<dbReference type="PANTHER" id="PTHR11006:SF60">
    <property type="entry name" value="PROTEIN ARGININE N-METHYLTRANSFERASE 9"/>
    <property type="match status" value="1"/>
</dbReference>
<sequence>MEHSNHNNIISSWDSIIERIESNIDSKDEFKELFTLIFNSYCSELEKNDNHSEVLKCFETALKLYGQDSNILVELGSFFVKFNRDEEAREIFTQAYDNDRKNLRAYQSLQNIKSKIPRWHFKMLNDEMRNEAFRKAIKFWIEKEGKDEVIDIGTGTGLLSLYAAESENVKSINAIEADSVMSNIATKVFNDNNQSKKIELINKNSIDIEIGKDIKSKASLVYSEILDCGVFGEGILDTFIHAKENLLKADGKIVPHKVIIYVTGYNSKSLCSNHILLNDTFNEYIFLDNYRLVADNTEPYDAEYVDRIKDFRLVTNTSSPLEVNFNSIKSMNQHFDGIIMKNFQLQSEANDYLDGFVVWFDLFLNEMDPTNVISTKPQSNSCWNQAIFKLRERVLLQKYEIIKLTISCRDGILKIDHTIDEHLDTVNIPIDPYILKFLNDEDYLEHLEYAANEYKGNIKNCLDLSPFPYIGFLMLKESRAEQLWCSKNNENILKLLATKNCIDSKQIVFVDENELSEFLDARFDLIILNPFHELGDLNSDICNNFILYQKLLSSDSSLLIPYKISLFGELINSDWLSTSCSVVNENIKKLKIDKYINEYSTELFLDIEHFHEYEKLTDEFRIASIVMNDDCHEKTVQPLMRNTNLPCTAILLFFKIQMTIRTNREFSTHRSAKNCFFRKFAHILPKEKLINNAHAKVRFMQNYGILKIECD</sequence>
<feature type="domain" description="Protein arginine N-methyltransferase" evidence="7">
    <location>
        <begin position="304"/>
        <end position="409"/>
    </location>
</feature>
<dbReference type="InterPro" id="IPR029063">
    <property type="entry name" value="SAM-dependent_MTases_sf"/>
</dbReference>
<dbReference type="PROSITE" id="PS50005">
    <property type="entry name" value="TPR"/>
    <property type="match status" value="1"/>
</dbReference>
<dbReference type="AlphaFoldDB" id="A0A9N9WRN2"/>
<dbReference type="GO" id="GO:0005634">
    <property type="term" value="C:nucleus"/>
    <property type="evidence" value="ECO:0007669"/>
    <property type="project" value="TreeGrafter"/>
</dbReference>
<dbReference type="Gene3D" id="3.40.50.150">
    <property type="entry name" value="Vaccinia Virus protein VP39"/>
    <property type="match status" value="1"/>
</dbReference>
<keyword evidence="5" id="KW-0802">TPR repeat</keyword>
<dbReference type="InterPro" id="IPR055135">
    <property type="entry name" value="PRMT_dom"/>
</dbReference>
<reference evidence="8" key="1">
    <citation type="submission" date="2022-01" db="EMBL/GenBank/DDBJ databases">
        <authorList>
            <person name="King R."/>
        </authorList>
    </citation>
    <scope>NUCLEOTIDE SEQUENCE</scope>
</reference>
<dbReference type="InterPro" id="IPR025799">
    <property type="entry name" value="Arg_MeTrfase"/>
</dbReference>
<protein>
    <recommendedName>
        <fullName evidence="7">Protein arginine N-methyltransferase domain-containing protein</fullName>
    </recommendedName>
</protein>
<dbReference type="InterPro" id="IPR001737">
    <property type="entry name" value="KsgA/Erm"/>
</dbReference>
<dbReference type="PANTHER" id="PTHR11006">
    <property type="entry name" value="PROTEIN ARGININE N-METHYLTRANSFERASE"/>
    <property type="match status" value="1"/>
</dbReference>
<keyword evidence="3 6" id="KW-0949">S-adenosyl-L-methionine</keyword>
<evidence type="ECO:0000256" key="3">
    <source>
        <dbReference type="ARBA" id="ARBA00022691"/>
    </source>
</evidence>
<dbReference type="InterPro" id="IPR020596">
    <property type="entry name" value="rRNA_Ade_Mease_Trfase_CS"/>
</dbReference>
<evidence type="ECO:0000256" key="6">
    <source>
        <dbReference type="PROSITE-ProRule" id="PRU01015"/>
    </source>
</evidence>
<evidence type="ECO:0000313" key="8">
    <source>
        <dbReference type="EMBL" id="CAG9802527.1"/>
    </source>
</evidence>
<evidence type="ECO:0000256" key="5">
    <source>
        <dbReference type="PROSITE-ProRule" id="PRU00339"/>
    </source>
</evidence>
<dbReference type="Gene3D" id="1.25.40.10">
    <property type="entry name" value="Tetratricopeptide repeat domain"/>
    <property type="match status" value="1"/>
</dbReference>
<dbReference type="Proteomes" id="UP001153620">
    <property type="component" value="Chromosome 2"/>
</dbReference>
<dbReference type="Pfam" id="PF22528">
    <property type="entry name" value="PRMT_C"/>
    <property type="match status" value="1"/>
</dbReference>
<dbReference type="SUPFAM" id="SSF53335">
    <property type="entry name" value="S-adenosyl-L-methionine-dependent methyltransferases"/>
    <property type="match status" value="1"/>
</dbReference>
<dbReference type="InterPro" id="IPR019734">
    <property type="entry name" value="TPR_rpt"/>
</dbReference>
<evidence type="ECO:0000256" key="2">
    <source>
        <dbReference type="ARBA" id="ARBA00022679"/>
    </source>
</evidence>
<dbReference type="GO" id="GO:0003723">
    <property type="term" value="F:RNA binding"/>
    <property type="evidence" value="ECO:0007669"/>
    <property type="project" value="UniProtKB-KW"/>
</dbReference>
<keyword evidence="2 6" id="KW-0808">Transferase</keyword>
<dbReference type="SUPFAM" id="SSF48452">
    <property type="entry name" value="TPR-like"/>
    <property type="match status" value="1"/>
</dbReference>
<evidence type="ECO:0000256" key="4">
    <source>
        <dbReference type="ARBA" id="ARBA00022884"/>
    </source>
</evidence>
<dbReference type="Gene3D" id="2.70.160.11">
    <property type="entry name" value="Hnrnp arginine n-methyltransferase1"/>
    <property type="match status" value="1"/>
</dbReference>
<dbReference type="CDD" id="cd02440">
    <property type="entry name" value="AdoMet_MTases"/>
    <property type="match status" value="1"/>
</dbReference>
<gene>
    <name evidence="8" type="ORF">CHIRRI_LOCUS5434</name>
</gene>
<reference evidence="8" key="2">
    <citation type="submission" date="2022-10" db="EMBL/GenBank/DDBJ databases">
        <authorList>
            <consortium name="ENA_rothamsted_submissions"/>
            <consortium name="culmorum"/>
            <person name="King R."/>
        </authorList>
    </citation>
    <scope>NUCLEOTIDE SEQUENCE</scope>
</reference>
<organism evidence="8 9">
    <name type="scientific">Chironomus riparius</name>
    <dbReference type="NCBI Taxonomy" id="315576"/>
    <lineage>
        <taxon>Eukaryota</taxon>
        <taxon>Metazoa</taxon>
        <taxon>Ecdysozoa</taxon>
        <taxon>Arthropoda</taxon>
        <taxon>Hexapoda</taxon>
        <taxon>Insecta</taxon>
        <taxon>Pterygota</taxon>
        <taxon>Neoptera</taxon>
        <taxon>Endopterygota</taxon>
        <taxon>Diptera</taxon>
        <taxon>Nematocera</taxon>
        <taxon>Chironomoidea</taxon>
        <taxon>Chironomidae</taxon>
        <taxon>Chironominae</taxon>
        <taxon>Chironomus</taxon>
    </lineage>
</organism>
<evidence type="ECO:0000256" key="1">
    <source>
        <dbReference type="ARBA" id="ARBA00022603"/>
    </source>
</evidence>
<proteinExistence type="predicted"/>
<dbReference type="GO" id="GO:0016274">
    <property type="term" value="F:protein-arginine N-methyltransferase activity"/>
    <property type="evidence" value="ECO:0007669"/>
    <property type="project" value="InterPro"/>
</dbReference>
<accession>A0A9N9WRN2</accession>
<dbReference type="Pfam" id="PF00398">
    <property type="entry name" value="RrnaAD"/>
    <property type="match status" value="1"/>
</dbReference>
<dbReference type="GO" id="GO:0000179">
    <property type="term" value="F:rRNA (adenine-N6,N6-)-dimethyltransferase activity"/>
    <property type="evidence" value="ECO:0007669"/>
    <property type="project" value="InterPro"/>
</dbReference>
<dbReference type="GO" id="GO:0042054">
    <property type="term" value="F:histone methyltransferase activity"/>
    <property type="evidence" value="ECO:0007669"/>
    <property type="project" value="TreeGrafter"/>
</dbReference>
<dbReference type="PROSITE" id="PS51678">
    <property type="entry name" value="SAM_MT_PRMT"/>
    <property type="match status" value="1"/>
</dbReference>
<dbReference type="PROSITE" id="PS01131">
    <property type="entry name" value="RRNA_A_DIMETH"/>
    <property type="match status" value="1"/>
</dbReference>
<evidence type="ECO:0000313" key="9">
    <source>
        <dbReference type="Proteomes" id="UP001153620"/>
    </source>
</evidence>
<keyword evidence="4" id="KW-0694">RNA-binding</keyword>
<evidence type="ECO:0000259" key="7">
    <source>
        <dbReference type="Pfam" id="PF22528"/>
    </source>
</evidence>
<feature type="repeat" description="TPR" evidence="5">
    <location>
        <begin position="69"/>
        <end position="102"/>
    </location>
</feature>
<keyword evidence="9" id="KW-1185">Reference proteome</keyword>
<keyword evidence="1 6" id="KW-0489">Methyltransferase</keyword>
<dbReference type="EMBL" id="OU895878">
    <property type="protein sequence ID" value="CAG9802527.1"/>
    <property type="molecule type" value="Genomic_DNA"/>
</dbReference>